<dbReference type="Ensembl" id="ENSSRHT00000090695.1">
    <property type="protein sequence ID" value="ENSSRHP00000088313.1"/>
    <property type="gene ID" value="ENSSRHG00000043676.1"/>
</dbReference>
<keyword evidence="2" id="KW-1185">Reference proteome</keyword>
<evidence type="ECO:0000313" key="2">
    <source>
        <dbReference type="Proteomes" id="UP000472270"/>
    </source>
</evidence>
<dbReference type="PANTHER" id="PTHR43238">
    <property type="entry name" value="GDP-L-FUCOSE SYNTHASE"/>
    <property type="match status" value="1"/>
</dbReference>
<evidence type="ECO:0000313" key="1">
    <source>
        <dbReference type="Ensembl" id="ENSSRHP00000088313.1"/>
    </source>
</evidence>
<dbReference type="Gene3D" id="3.40.50.720">
    <property type="entry name" value="NAD(P)-binding Rossmann-like Domain"/>
    <property type="match status" value="1"/>
</dbReference>
<name>A0A673MJF7_9TELE</name>
<reference evidence="1" key="1">
    <citation type="submission" date="2025-08" db="UniProtKB">
        <authorList>
            <consortium name="Ensembl"/>
        </authorList>
    </citation>
    <scope>IDENTIFICATION</scope>
</reference>
<proteinExistence type="predicted"/>
<dbReference type="InterPro" id="IPR036291">
    <property type="entry name" value="NAD(P)-bd_dom_sf"/>
</dbReference>
<dbReference type="AlphaFoldDB" id="A0A673MJF7"/>
<dbReference type="PANTHER" id="PTHR43238:SF1">
    <property type="entry name" value="GDP-L-FUCOSE SYNTHASE"/>
    <property type="match status" value="1"/>
</dbReference>
<dbReference type="GO" id="GO:0050577">
    <property type="term" value="F:GDP-L-fucose synthase activity"/>
    <property type="evidence" value="ECO:0007669"/>
    <property type="project" value="TreeGrafter"/>
</dbReference>
<dbReference type="SUPFAM" id="SSF51735">
    <property type="entry name" value="NAD(P)-binding Rossmann-fold domains"/>
    <property type="match status" value="1"/>
</dbReference>
<dbReference type="Proteomes" id="UP000472270">
    <property type="component" value="Unassembled WGS sequence"/>
</dbReference>
<accession>A0A673MJF7</accession>
<sequence>MNGSVGPMRVLVTGGSGLVGRAIERVVKEEGGGREGEEWIFLSSKDANLSTLSILW</sequence>
<organism evidence="1 2">
    <name type="scientific">Sinocyclocheilus rhinocerous</name>
    <dbReference type="NCBI Taxonomy" id="307959"/>
    <lineage>
        <taxon>Eukaryota</taxon>
        <taxon>Metazoa</taxon>
        <taxon>Chordata</taxon>
        <taxon>Craniata</taxon>
        <taxon>Vertebrata</taxon>
        <taxon>Euteleostomi</taxon>
        <taxon>Actinopterygii</taxon>
        <taxon>Neopterygii</taxon>
        <taxon>Teleostei</taxon>
        <taxon>Ostariophysi</taxon>
        <taxon>Cypriniformes</taxon>
        <taxon>Cyprinidae</taxon>
        <taxon>Cyprininae</taxon>
        <taxon>Sinocyclocheilus</taxon>
    </lineage>
</organism>
<evidence type="ECO:0008006" key="3">
    <source>
        <dbReference type="Google" id="ProtNLM"/>
    </source>
</evidence>
<reference evidence="1" key="2">
    <citation type="submission" date="2025-09" db="UniProtKB">
        <authorList>
            <consortium name="Ensembl"/>
        </authorList>
    </citation>
    <scope>IDENTIFICATION</scope>
</reference>
<protein>
    <recommendedName>
        <fullName evidence="3">NAD-dependent epimerase/dehydratase domain-containing protein</fullName>
    </recommendedName>
</protein>